<comment type="caution">
    <text evidence="2">The sequence shown here is derived from an EMBL/GenBank/DDBJ whole genome shotgun (WGS) entry which is preliminary data.</text>
</comment>
<keyword evidence="3" id="KW-1185">Reference proteome</keyword>
<keyword evidence="1" id="KW-0732">Signal</keyword>
<dbReference type="VEuPathDB" id="FungiDB:DFL_008297"/>
<feature type="signal peptide" evidence="1">
    <location>
        <begin position="1"/>
        <end position="22"/>
    </location>
</feature>
<evidence type="ECO:0008006" key="4">
    <source>
        <dbReference type="Google" id="ProtNLM"/>
    </source>
</evidence>
<dbReference type="OrthoDB" id="5403247at2759"/>
<dbReference type="STRING" id="97331.A0A436ZNE3"/>
<evidence type="ECO:0000313" key="2">
    <source>
        <dbReference type="EMBL" id="RVD80400.1"/>
    </source>
</evidence>
<dbReference type="RefSeq" id="XP_067485944.1">
    <property type="nucleotide sequence ID" value="XM_067638011.1"/>
</dbReference>
<protein>
    <recommendedName>
        <fullName evidence="4">Apple domain-containing protein</fullName>
    </recommendedName>
</protein>
<accession>A0A436ZNE3</accession>
<evidence type="ECO:0000256" key="1">
    <source>
        <dbReference type="SAM" id="SignalP"/>
    </source>
</evidence>
<gene>
    <name evidence="2" type="ORF">DFL_008297</name>
</gene>
<dbReference type="Proteomes" id="UP000283090">
    <property type="component" value="Unassembled WGS sequence"/>
</dbReference>
<organism evidence="2 3">
    <name type="scientific">Arthrobotrys flagrans</name>
    <name type="common">Nematode-trapping fungus</name>
    <name type="synonym">Trichothecium flagrans</name>
    <dbReference type="NCBI Taxonomy" id="97331"/>
    <lineage>
        <taxon>Eukaryota</taxon>
        <taxon>Fungi</taxon>
        <taxon>Dikarya</taxon>
        <taxon>Ascomycota</taxon>
        <taxon>Pezizomycotina</taxon>
        <taxon>Orbiliomycetes</taxon>
        <taxon>Orbiliales</taxon>
        <taxon>Orbiliaceae</taxon>
        <taxon>Arthrobotrys</taxon>
    </lineage>
</organism>
<sequence length="368" mass="40829">MKFIIFTNFLFVVSLLTTGVSGWYNHKSIIIIQRCTAEYCSQNIRPPQTYTHTIHKTTKIATTITPKPSTRYITRKDKTKTVTKKHIKTSTVTSKCSTRTVYATGIVTATKTTSKTKTVTISITVATVTPDSTTVPIPPGFLSAGDDPDNQYTLTAEKRDLEKRRKKTSYPASVKCTKTIQTIYKHTTTAKRPTTTITKPGKTKIRTIHQTKRITKTIYQQKPKTTTITRLSTRTTTKTKTSTKTVTKRITAFVPGITTYLACGPHNHFQGPTGSVDVVVLPGDIAVPARIAYDCCAQCHEHVNAQGVHDCAGSYFRANAETFQATCWLRLTDVCSYDNHLRFKPSKDGLVEVGQVGNGPCGRWKVQL</sequence>
<reference evidence="2 3" key="1">
    <citation type="submission" date="2019-01" db="EMBL/GenBank/DDBJ databases">
        <title>Intercellular communication is required for trap formation in the nematode-trapping fungus Duddingtonia flagrans.</title>
        <authorList>
            <person name="Youssar L."/>
            <person name="Wernet V."/>
            <person name="Hensel N."/>
            <person name="Hildebrandt H.-G."/>
            <person name="Fischer R."/>
        </authorList>
    </citation>
    <scope>NUCLEOTIDE SEQUENCE [LARGE SCALE GENOMIC DNA]</scope>
    <source>
        <strain evidence="2 3">CBS H-5679</strain>
    </source>
</reference>
<dbReference type="AlphaFoldDB" id="A0A436ZNE3"/>
<dbReference type="EMBL" id="SAEB01000012">
    <property type="protein sequence ID" value="RVD80400.1"/>
    <property type="molecule type" value="Genomic_DNA"/>
</dbReference>
<evidence type="ECO:0000313" key="3">
    <source>
        <dbReference type="Proteomes" id="UP000283090"/>
    </source>
</evidence>
<dbReference type="GeneID" id="93590608"/>
<feature type="chain" id="PRO_5019041815" description="Apple domain-containing protein" evidence="1">
    <location>
        <begin position="23"/>
        <end position="368"/>
    </location>
</feature>
<proteinExistence type="predicted"/>
<name>A0A436ZNE3_ARTFL</name>